<protein>
    <submittedName>
        <fullName evidence="2">Pep a2</fullName>
    </submittedName>
</protein>
<gene>
    <name evidence="2" type="ORF">M4V62_41975</name>
</gene>
<evidence type="ECO:0000256" key="1">
    <source>
        <dbReference type="SAM" id="MobiDB-lite"/>
    </source>
</evidence>
<dbReference type="Proteomes" id="UP000829992">
    <property type="component" value="Chromosome"/>
</dbReference>
<dbReference type="RefSeq" id="WP_249592455.1">
    <property type="nucleotide sequence ID" value="NZ_BAAAQL010000053.1"/>
</dbReference>
<name>A0ABY4Q7X5_9ACTN</name>
<dbReference type="Gene3D" id="3.30.565.10">
    <property type="entry name" value="Histidine kinase-like ATPase, C-terminal domain"/>
    <property type="match status" value="1"/>
</dbReference>
<dbReference type="InterPro" id="IPR036890">
    <property type="entry name" value="HATPase_C_sf"/>
</dbReference>
<sequence>MKTAFPCYYHLEVEIGPQRVAQVRRILAAHLRHWGLGVLVEPVSHCAGVLLDAIEAHATDKRASVEMWWNGQHLITAVSDNERDLPHPHHGLEGRLAQIAALSDGWGNCPAANGKIIWFSHRARSADGAPLAPMPPAPSLRPGRREPRELPVAADAAPLEAKPSAPASAEPVPVGASSNSHAEQP</sequence>
<evidence type="ECO:0000313" key="2">
    <source>
        <dbReference type="EMBL" id="UQT61123.1"/>
    </source>
</evidence>
<dbReference type="EMBL" id="CP097289">
    <property type="protein sequence ID" value="UQT61123.1"/>
    <property type="molecule type" value="Genomic_DNA"/>
</dbReference>
<feature type="region of interest" description="Disordered" evidence="1">
    <location>
        <begin position="129"/>
        <end position="185"/>
    </location>
</feature>
<organism evidence="2 3">
    <name type="scientific">Streptomyces durmitorensis</name>
    <dbReference type="NCBI Taxonomy" id="319947"/>
    <lineage>
        <taxon>Bacteria</taxon>
        <taxon>Bacillati</taxon>
        <taxon>Actinomycetota</taxon>
        <taxon>Actinomycetes</taxon>
        <taxon>Kitasatosporales</taxon>
        <taxon>Streptomycetaceae</taxon>
        <taxon>Streptomyces</taxon>
    </lineage>
</organism>
<feature type="compositionally biased region" description="Low complexity" evidence="1">
    <location>
        <begin position="156"/>
        <end position="178"/>
    </location>
</feature>
<reference evidence="2 3" key="1">
    <citation type="submission" date="2022-05" db="EMBL/GenBank/DDBJ databases">
        <authorList>
            <person name="Zhou X."/>
            <person name="Li K."/>
            <person name="Man Y."/>
        </authorList>
    </citation>
    <scope>NUCLEOTIDE SEQUENCE [LARGE SCALE GENOMIC DNA]</scope>
    <source>
        <strain evidence="2 3">MS405</strain>
    </source>
</reference>
<evidence type="ECO:0000313" key="3">
    <source>
        <dbReference type="Proteomes" id="UP000829992"/>
    </source>
</evidence>
<keyword evidence="3" id="KW-1185">Reference proteome</keyword>
<accession>A0ABY4Q7X5</accession>
<proteinExistence type="predicted"/>